<dbReference type="GO" id="GO:0016779">
    <property type="term" value="F:nucleotidyltransferase activity"/>
    <property type="evidence" value="ECO:0007669"/>
    <property type="project" value="InterPro"/>
</dbReference>
<accession>A0A942YJX6</accession>
<dbReference type="CDD" id="cd05403">
    <property type="entry name" value="NT_KNTase_like"/>
    <property type="match status" value="1"/>
</dbReference>
<evidence type="ECO:0000259" key="2">
    <source>
        <dbReference type="Pfam" id="PF01909"/>
    </source>
</evidence>
<keyword evidence="5" id="KW-1185">Reference proteome</keyword>
<sequence length="275" mass="31701">MNRPQSWENCDKDIKMFIISLTKKIEEELGTNLIGIYLHGSLAMGSYYRPKSDIDIIIVVGHKLDKEIANKVGVSIAMETHNRPTIGDVELSIITKEVAKLVPVPTPYELHYSTEWAKKILNNEVDYSLEVTDSDLPSHLTYVLQRGICLYGQPIQDVFGQYPWKSFMDSIIYDLEWILESDNILESPYYTVLNICRVFQLLSENNQTVHSKDEGGEWGLLHLPHKYHALIQQALDVYRSSEIVSEEQRKTGGREWNSSTLRAFRDYAREKLLAY</sequence>
<dbReference type="InterPro" id="IPR025184">
    <property type="entry name" value="AadA_C"/>
</dbReference>
<keyword evidence="1" id="KW-0808">Transferase</keyword>
<dbReference type="SUPFAM" id="SSF81301">
    <property type="entry name" value="Nucleotidyltransferase"/>
    <property type="match status" value="1"/>
</dbReference>
<dbReference type="InterPro" id="IPR043519">
    <property type="entry name" value="NT_sf"/>
</dbReference>
<reference evidence="4 5" key="1">
    <citation type="submission" date="2021-05" db="EMBL/GenBank/DDBJ databases">
        <title>Novel Bacillus species.</title>
        <authorList>
            <person name="Liu G."/>
        </authorList>
    </citation>
    <scope>NUCLEOTIDE SEQUENCE [LARGE SCALE GENOMIC DNA]</scope>
    <source>
        <strain evidence="5">FJAT-49780</strain>
    </source>
</reference>
<dbReference type="AlphaFoldDB" id="A0A942YJX6"/>
<comment type="caution">
    <text evidence="4">The sequence shown here is derived from an EMBL/GenBank/DDBJ whole genome shotgun (WGS) entry which is preliminary data.</text>
</comment>
<protein>
    <submittedName>
        <fullName evidence="4">DUF4111 domain-containing protein</fullName>
    </submittedName>
</protein>
<organism evidence="4 5">
    <name type="scientific">Lederbergia citri</name>
    <dbReference type="NCBI Taxonomy" id="2833580"/>
    <lineage>
        <taxon>Bacteria</taxon>
        <taxon>Bacillati</taxon>
        <taxon>Bacillota</taxon>
        <taxon>Bacilli</taxon>
        <taxon>Bacillales</taxon>
        <taxon>Bacillaceae</taxon>
        <taxon>Lederbergia</taxon>
    </lineage>
</organism>
<gene>
    <name evidence="4" type="ORF">KHA97_17285</name>
</gene>
<name>A0A942YJX6_9BACI</name>
<dbReference type="Pfam" id="PF13427">
    <property type="entry name" value="AadA_C"/>
    <property type="match status" value="1"/>
</dbReference>
<feature type="domain" description="Polymerase nucleotidyl transferase" evidence="2">
    <location>
        <begin position="24"/>
        <end position="71"/>
    </location>
</feature>
<dbReference type="InterPro" id="IPR002934">
    <property type="entry name" value="Polymerase_NTP_transf_dom"/>
</dbReference>
<dbReference type="RefSeq" id="WP_213126021.1">
    <property type="nucleotide sequence ID" value="NZ_JAGYPG010000003.1"/>
</dbReference>
<dbReference type="Gene3D" id="3.30.460.10">
    <property type="entry name" value="Beta Polymerase, domain 2"/>
    <property type="match status" value="1"/>
</dbReference>
<dbReference type="EMBL" id="JAGYPG010000003">
    <property type="protein sequence ID" value="MBS4196806.1"/>
    <property type="molecule type" value="Genomic_DNA"/>
</dbReference>
<evidence type="ECO:0000256" key="1">
    <source>
        <dbReference type="ARBA" id="ARBA00022679"/>
    </source>
</evidence>
<evidence type="ECO:0000313" key="4">
    <source>
        <dbReference type="EMBL" id="MBS4196806.1"/>
    </source>
</evidence>
<evidence type="ECO:0000259" key="3">
    <source>
        <dbReference type="Pfam" id="PF13427"/>
    </source>
</evidence>
<dbReference type="Pfam" id="PF01909">
    <property type="entry name" value="NTP_transf_2"/>
    <property type="match status" value="1"/>
</dbReference>
<feature type="domain" description="Adenylyltransferase AadA C-terminal" evidence="3">
    <location>
        <begin position="158"/>
        <end position="249"/>
    </location>
</feature>
<evidence type="ECO:0000313" key="5">
    <source>
        <dbReference type="Proteomes" id="UP000681414"/>
    </source>
</evidence>
<dbReference type="Proteomes" id="UP000681414">
    <property type="component" value="Unassembled WGS sequence"/>
</dbReference>
<proteinExistence type="predicted"/>